<evidence type="ECO:0000256" key="7">
    <source>
        <dbReference type="SAM" id="Coils"/>
    </source>
</evidence>
<dbReference type="InterPro" id="IPR000315">
    <property type="entry name" value="Znf_B-box"/>
</dbReference>
<evidence type="ECO:0000256" key="3">
    <source>
        <dbReference type="ARBA" id="ARBA00022771"/>
    </source>
</evidence>
<evidence type="ECO:0000313" key="12">
    <source>
        <dbReference type="RefSeq" id="XP_005112056.2"/>
    </source>
</evidence>
<evidence type="ECO:0000256" key="4">
    <source>
        <dbReference type="ARBA" id="ARBA00022833"/>
    </source>
</evidence>
<dbReference type="SUPFAM" id="SSF63829">
    <property type="entry name" value="Calcium-dependent phosphotriesterase"/>
    <property type="match status" value="1"/>
</dbReference>
<protein>
    <submittedName>
        <fullName evidence="12">Uncharacterized protein LOC101851691</fullName>
    </submittedName>
</protein>
<feature type="domain" description="B box-type" evidence="10">
    <location>
        <begin position="230"/>
        <end position="272"/>
    </location>
</feature>
<reference evidence="12" key="1">
    <citation type="submission" date="2025-08" db="UniProtKB">
        <authorList>
            <consortium name="RefSeq"/>
        </authorList>
    </citation>
    <scope>IDENTIFICATION</scope>
</reference>
<evidence type="ECO:0000256" key="6">
    <source>
        <dbReference type="PROSITE-ProRule" id="PRU00504"/>
    </source>
</evidence>
<keyword evidence="2" id="KW-0677">Repeat</keyword>
<evidence type="ECO:0000256" key="5">
    <source>
        <dbReference type="PROSITE-ProRule" id="PRU00024"/>
    </source>
</evidence>
<sequence>MLEGRTVSWVFRRHWMNHLCGVLCPGASPKPTDTNRVFYTTDPSFCATMTDSRSEALQALSREFCTCGVCGETSRDPRSLPCFHSFCSGCLNTHIAQEVNTTGQNYFPCPDCARTTSVLRHDVSNESNSEAADDSGADDVIKDYASMFKQDTFICKLTEVIEAFKEGKSCDICHRREITQPADNWCMDCSDAVCENCTKVHLCGRTTADHVIISLTELRRLNPENVLKRGSAHNCPQHSQEVVSFYCLDCRLPVCVQCFSISHRKCENCLPLPEAMKSREEEVAEVMVKIRGFGSDVTANGGEEQYESGADVLEDSVKKAEETIRSLAEEMRQRIERSEEELLERLHSVSLQLQDKVGDFRNTPGSRSDDLKTLSAAGDRMEALLKYGSDVEVLDVFHVIKDAVSRLEGTSTSASSSSTNLTDDEVRLKVNFDPDESARQFCRTFEKLGEIRVEDCNTDDGLSAWGVAVTARDDIIVVDCRSKRVQKFSNTGDLLDHIQISEEPRDVGSCGDSSDEVAITILKKQIFLVTVGGVKTMGLKRKIQTPKQYDGISSSPQGEQFLVSCLEENCVDVISFQGEVIKTFAADRTVMPPIFDNPRYVVCTKDGNYVISDVTKSVVTCLRKDGSVVFSYSPTGSHEIKKAQGVCCDRLGNLFVADYANCRVHLITSDGTFQRLVLGRESGVRRPVALAMSHKNKLVLVQSDGMVKIFSYDSMKVKLKVPCWCPRCLSSSESHDSSADGLSDGRGGGGGGRGGVKAGSSQSQGQGVESPGGRRERGVSVNSVGGSVGSVGSDDVYHNNNNNNNNNYNNNSNNSDYRRYGNGSRSGSESFGASSPSSPTSPLARRSQY</sequence>
<feature type="domain" description="B box-type" evidence="10">
    <location>
        <begin position="168"/>
        <end position="215"/>
    </location>
</feature>
<dbReference type="InterPro" id="IPR017907">
    <property type="entry name" value="Znf_RING_CS"/>
</dbReference>
<feature type="compositionally biased region" description="Low complexity" evidence="8">
    <location>
        <begin position="823"/>
        <end position="849"/>
    </location>
</feature>
<name>A0ABM0K9F6_APLCA</name>
<dbReference type="PROSITE" id="PS50119">
    <property type="entry name" value="ZF_BBOX"/>
    <property type="match status" value="2"/>
</dbReference>
<feature type="repeat" description="NHL" evidence="6">
    <location>
        <begin position="629"/>
        <end position="670"/>
    </location>
</feature>
<dbReference type="GeneID" id="101851691"/>
<dbReference type="Pfam" id="PF01436">
    <property type="entry name" value="NHL"/>
    <property type="match status" value="1"/>
</dbReference>
<dbReference type="Gene3D" id="3.30.40.10">
    <property type="entry name" value="Zinc/RING finger domain, C3HC4 (zinc finger)"/>
    <property type="match status" value="1"/>
</dbReference>
<organism evidence="11 12">
    <name type="scientific">Aplysia californica</name>
    <name type="common">California sea hare</name>
    <dbReference type="NCBI Taxonomy" id="6500"/>
    <lineage>
        <taxon>Eukaryota</taxon>
        <taxon>Metazoa</taxon>
        <taxon>Spiralia</taxon>
        <taxon>Lophotrochozoa</taxon>
        <taxon>Mollusca</taxon>
        <taxon>Gastropoda</taxon>
        <taxon>Heterobranchia</taxon>
        <taxon>Euthyneura</taxon>
        <taxon>Tectipleura</taxon>
        <taxon>Aplysiida</taxon>
        <taxon>Aplysioidea</taxon>
        <taxon>Aplysiidae</taxon>
        <taxon>Aplysia</taxon>
    </lineage>
</organism>
<dbReference type="PROSITE" id="PS50089">
    <property type="entry name" value="ZF_RING_2"/>
    <property type="match status" value="1"/>
</dbReference>
<dbReference type="InterPro" id="IPR047153">
    <property type="entry name" value="TRIM45/56/19-like"/>
</dbReference>
<evidence type="ECO:0000256" key="8">
    <source>
        <dbReference type="SAM" id="MobiDB-lite"/>
    </source>
</evidence>
<dbReference type="Proteomes" id="UP000694888">
    <property type="component" value="Unplaced"/>
</dbReference>
<feature type="region of interest" description="Disordered" evidence="8">
    <location>
        <begin position="731"/>
        <end position="849"/>
    </location>
</feature>
<accession>A0ABM0K9F6</accession>
<dbReference type="Pfam" id="PF00643">
    <property type="entry name" value="zf-B_box"/>
    <property type="match status" value="1"/>
</dbReference>
<gene>
    <name evidence="12" type="primary">LOC101851691</name>
</gene>
<dbReference type="PANTHER" id="PTHR25462:SF291">
    <property type="entry name" value="E3 UBIQUITIN-PROTEIN LIGASE TRIM45"/>
    <property type="match status" value="1"/>
</dbReference>
<dbReference type="CDD" id="cd19756">
    <property type="entry name" value="Bbox2"/>
    <property type="match status" value="1"/>
</dbReference>
<dbReference type="InterPro" id="IPR013083">
    <property type="entry name" value="Znf_RING/FYVE/PHD"/>
</dbReference>
<keyword evidence="4" id="KW-0862">Zinc</keyword>
<dbReference type="Pfam" id="PF00097">
    <property type="entry name" value="zf-C3HC4"/>
    <property type="match status" value="1"/>
</dbReference>
<evidence type="ECO:0000259" key="10">
    <source>
        <dbReference type="PROSITE" id="PS50119"/>
    </source>
</evidence>
<dbReference type="Gene3D" id="2.120.10.30">
    <property type="entry name" value="TolB, C-terminal domain"/>
    <property type="match status" value="1"/>
</dbReference>
<dbReference type="SUPFAM" id="SSF57850">
    <property type="entry name" value="RING/U-box"/>
    <property type="match status" value="1"/>
</dbReference>
<dbReference type="InterPro" id="IPR001841">
    <property type="entry name" value="Znf_RING"/>
</dbReference>
<dbReference type="InterPro" id="IPR001258">
    <property type="entry name" value="NHL_repeat"/>
</dbReference>
<feature type="domain" description="RING-type" evidence="9">
    <location>
        <begin position="67"/>
        <end position="112"/>
    </location>
</feature>
<dbReference type="InterPro" id="IPR018957">
    <property type="entry name" value="Znf_C3HC4_RING-type"/>
</dbReference>
<evidence type="ECO:0000256" key="1">
    <source>
        <dbReference type="ARBA" id="ARBA00022723"/>
    </source>
</evidence>
<dbReference type="SMART" id="SM00184">
    <property type="entry name" value="RING"/>
    <property type="match status" value="1"/>
</dbReference>
<keyword evidence="3 5" id="KW-0863">Zinc-finger</keyword>
<dbReference type="PROSITE" id="PS00518">
    <property type="entry name" value="ZF_RING_1"/>
    <property type="match status" value="1"/>
</dbReference>
<dbReference type="Gene3D" id="3.30.160.60">
    <property type="entry name" value="Classic Zinc Finger"/>
    <property type="match status" value="1"/>
</dbReference>
<dbReference type="InterPro" id="IPR011042">
    <property type="entry name" value="6-blade_b-propeller_TolB-like"/>
</dbReference>
<dbReference type="SUPFAM" id="SSF57845">
    <property type="entry name" value="B-box zinc-binding domain"/>
    <property type="match status" value="1"/>
</dbReference>
<dbReference type="PROSITE" id="PS51125">
    <property type="entry name" value="NHL"/>
    <property type="match status" value="2"/>
</dbReference>
<dbReference type="PANTHER" id="PTHR25462">
    <property type="entry name" value="BONUS, ISOFORM C-RELATED"/>
    <property type="match status" value="1"/>
</dbReference>
<feature type="compositionally biased region" description="Gly residues" evidence="8">
    <location>
        <begin position="744"/>
        <end position="757"/>
    </location>
</feature>
<evidence type="ECO:0000256" key="2">
    <source>
        <dbReference type="ARBA" id="ARBA00022737"/>
    </source>
</evidence>
<proteinExistence type="predicted"/>
<feature type="repeat" description="NHL" evidence="6">
    <location>
        <begin position="465"/>
        <end position="491"/>
    </location>
</feature>
<keyword evidence="1" id="KW-0479">Metal-binding</keyword>
<feature type="compositionally biased region" description="Low complexity" evidence="8">
    <location>
        <begin position="758"/>
        <end position="771"/>
    </location>
</feature>
<evidence type="ECO:0000259" key="9">
    <source>
        <dbReference type="PROSITE" id="PS50089"/>
    </source>
</evidence>
<keyword evidence="11" id="KW-1185">Reference proteome</keyword>
<feature type="compositionally biased region" description="Low complexity" evidence="8">
    <location>
        <begin position="779"/>
        <end position="815"/>
    </location>
</feature>
<feature type="coiled-coil region" evidence="7">
    <location>
        <begin position="303"/>
        <end position="341"/>
    </location>
</feature>
<dbReference type="RefSeq" id="XP_005112056.2">
    <property type="nucleotide sequence ID" value="XM_005111999.3"/>
</dbReference>
<keyword evidence="7" id="KW-0175">Coiled coil</keyword>
<evidence type="ECO:0000313" key="11">
    <source>
        <dbReference type="Proteomes" id="UP000694888"/>
    </source>
</evidence>